<gene>
    <name evidence="1" type="ORF">VZT92_022439</name>
</gene>
<proteinExistence type="predicted"/>
<accession>A0AAW1EBX2</accession>
<comment type="caution">
    <text evidence="1">The sequence shown here is derived from an EMBL/GenBank/DDBJ whole genome shotgun (WGS) entry which is preliminary data.</text>
</comment>
<dbReference type="Proteomes" id="UP001488805">
    <property type="component" value="Unassembled WGS sequence"/>
</dbReference>
<protein>
    <submittedName>
        <fullName evidence="1">Uncharacterized protein</fullName>
    </submittedName>
</protein>
<dbReference type="AlphaFoldDB" id="A0AAW1EBX2"/>
<dbReference type="EMBL" id="JBCEZU010000434">
    <property type="protein sequence ID" value="KAK9519730.1"/>
    <property type="molecule type" value="Genomic_DNA"/>
</dbReference>
<organism evidence="1 2">
    <name type="scientific">Zoarces viviparus</name>
    <name type="common">Viviparous eelpout</name>
    <name type="synonym">Blennius viviparus</name>
    <dbReference type="NCBI Taxonomy" id="48416"/>
    <lineage>
        <taxon>Eukaryota</taxon>
        <taxon>Metazoa</taxon>
        <taxon>Chordata</taxon>
        <taxon>Craniata</taxon>
        <taxon>Vertebrata</taxon>
        <taxon>Euteleostomi</taxon>
        <taxon>Actinopterygii</taxon>
        <taxon>Neopterygii</taxon>
        <taxon>Teleostei</taxon>
        <taxon>Neoteleostei</taxon>
        <taxon>Acanthomorphata</taxon>
        <taxon>Eupercaria</taxon>
        <taxon>Perciformes</taxon>
        <taxon>Cottioidei</taxon>
        <taxon>Zoarcales</taxon>
        <taxon>Zoarcidae</taxon>
        <taxon>Zoarcinae</taxon>
        <taxon>Zoarces</taxon>
    </lineage>
</organism>
<evidence type="ECO:0000313" key="2">
    <source>
        <dbReference type="Proteomes" id="UP001488805"/>
    </source>
</evidence>
<name>A0AAW1EBX2_ZOAVI</name>
<sequence>MPANRHAFSLVRKRPGEVVSGFTAPLACLSLRVGGRYSVRDGHGASGICSDVGNPPFSKRARLVDHAH</sequence>
<reference evidence="1 2" key="1">
    <citation type="journal article" date="2024" name="Genome Biol. Evol.">
        <title>Chromosome-level genome assembly of the viviparous eelpout Zoarces viviparus.</title>
        <authorList>
            <person name="Fuhrmann N."/>
            <person name="Brasseur M.V."/>
            <person name="Bakowski C.E."/>
            <person name="Podsiadlowski L."/>
            <person name="Prost S."/>
            <person name="Krehenwinkel H."/>
            <person name="Mayer C."/>
        </authorList>
    </citation>
    <scope>NUCLEOTIDE SEQUENCE [LARGE SCALE GENOMIC DNA]</scope>
    <source>
        <strain evidence="1">NO-MEL_2022_Ind0_liver</strain>
    </source>
</reference>
<evidence type="ECO:0000313" key="1">
    <source>
        <dbReference type="EMBL" id="KAK9519730.1"/>
    </source>
</evidence>
<keyword evidence="2" id="KW-1185">Reference proteome</keyword>